<evidence type="ECO:0000313" key="8">
    <source>
        <dbReference type="Proteomes" id="UP001142055"/>
    </source>
</evidence>
<evidence type="ECO:0000256" key="3">
    <source>
        <dbReference type="SAM" id="MobiDB-lite"/>
    </source>
</evidence>
<dbReference type="GO" id="GO:0005975">
    <property type="term" value="P:carbohydrate metabolic process"/>
    <property type="evidence" value="ECO:0007669"/>
    <property type="project" value="InterPro"/>
</dbReference>
<reference evidence="7" key="1">
    <citation type="submission" date="2022-12" db="EMBL/GenBank/DDBJ databases">
        <title>Genome assemblies of Blomia tropicalis.</title>
        <authorList>
            <person name="Cui Y."/>
        </authorList>
    </citation>
    <scope>NUCLEOTIDE SEQUENCE</scope>
    <source>
        <tissue evidence="7">Adult mites</tissue>
    </source>
</reference>
<evidence type="ECO:0000313" key="7">
    <source>
        <dbReference type="EMBL" id="KAJ6217657.1"/>
    </source>
</evidence>
<name>A0A9Q0M2G7_BLOTA</name>
<comment type="similarity">
    <text evidence="1 2">Belongs to the glycosyl hydrolase 31 family.</text>
</comment>
<sequence>MDEQIQYRSPEEFRSSPTSSTRKEKTVITTLTRLFTNSYVHFILLLTLCAFIGIGLPIISSTIWRRKVSLNIESDLRYECLPLREFPKIRNTSCLNPCIWDNFTILDTEITCYYGMEIESDMKKSSKGSSHFGTLPRYSVASKVTDNENINDEPFECTLELENAPPFLDKLNVDLHEKPVLHQFLSLHVRHYDNDHLSILIKPHDEDEHLWSRNFDFNYEKVSTNITSNGRVRVTTTLDTNRNDIFQLQVNRKSSNTPLFNMGTHTPFIFAKGYMEISTMLVNDVSQAYPYIYGLGQSNFENFQLNFSYPKSWTLLNQYTNELLDTTKTMWGSHPFYLGIDDPTTGNAHGVLLVNSHPIQVSTNSKPSLTFKTFGGHLEFHIFLGPKPKDVIRQLQEFVHFPAMPPYWALGFHACVSTCAIPSPTMTDRLNSSGIPVESDCGTALRRQYSHESDERNEFANFKRKLEDFNGRFLSIEPPHHYFSSHLSDWNNFALRKGSETYLGQFQRCDSGNNLETNVNVLYPDVFNPKIKSQYQKEPNFFKTLADGYFLDFNTPINLENVIGSTVCTEWLKKYKWNAWNFGQMNELNPCMDLLFSVNSFNSHFTPNESLAYELGPYMAMHNLYGFAHSKLIYTIARESKNERPLVMSLSTFVGSGRYGGHIGSPINSNWTSLRLTLKQSLDFSIFGIPLNGYPVGGYRGEKPNDELLRRWFQLASVQPFMIGYTDYGHEPRMLIKSSLESIRSNIQTRYKLLPYFYTLFYNASTYGTLVLQPMFMEFYDDDETFKIANQFMIGDSLLASPVLKEDETMVKAYFPRGRWYEYYSGHLASKSDGGYQDISAVEQNINLHLRGGHIIPTHNKNYQSIRETRKYNGFQVIVALDENNQAYGTMYIDDGISQNIKDSLMVHFYAQYNNISVWIDYANDPNTKGNFCRQQQLATSDEVNTMIENIKIYGIIQKPLKMAVSIDWNQRSEGEQTHNEVNEPAVKYQNNFGVLSIDCNIDLCKSDHYLLSWSYTDY</sequence>
<dbReference type="PANTHER" id="PTHR22762:SF131">
    <property type="entry name" value="GLYCOSIDE HYDROLASE FAMILY 31 N-TERMINAL DOMAIN-CONTAINING PROTEIN"/>
    <property type="match status" value="1"/>
</dbReference>
<dbReference type="Gene3D" id="3.20.20.80">
    <property type="entry name" value="Glycosidases"/>
    <property type="match status" value="1"/>
</dbReference>
<dbReference type="SUPFAM" id="SSF51011">
    <property type="entry name" value="Glycosyl hydrolase domain"/>
    <property type="match status" value="1"/>
</dbReference>
<dbReference type="PANTHER" id="PTHR22762">
    <property type="entry name" value="ALPHA-GLUCOSIDASE"/>
    <property type="match status" value="1"/>
</dbReference>
<dbReference type="Gene3D" id="2.60.40.1760">
    <property type="entry name" value="glycosyl hydrolase (family 31)"/>
    <property type="match status" value="1"/>
</dbReference>
<feature type="domain" description="Glycoside hydrolase family 31 TIM barrel" evidence="5">
    <location>
        <begin position="402"/>
        <end position="760"/>
    </location>
</feature>
<feature type="region of interest" description="Disordered" evidence="3">
    <location>
        <begin position="1"/>
        <end position="20"/>
    </location>
</feature>
<dbReference type="InterPro" id="IPR000322">
    <property type="entry name" value="Glyco_hydro_31_TIM"/>
</dbReference>
<dbReference type="InterPro" id="IPR011013">
    <property type="entry name" value="Gal_mutarotase_sf_dom"/>
</dbReference>
<keyword evidence="2" id="KW-0326">Glycosidase</keyword>
<organism evidence="7 8">
    <name type="scientific">Blomia tropicalis</name>
    <name type="common">Mite</name>
    <dbReference type="NCBI Taxonomy" id="40697"/>
    <lineage>
        <taxon>Eukaryota</taxon>
        <taxon>Metazoa</taxon>
        <taxon>Ecdysozoa</taxon>
        <taxon>Arthropoda</taxon>
        <taxon>Chelicerata</taxon>
        <taxon>Arachnida</taxon>
        <taxon>Acari</taxon>
        <taxon>Acariformes</taxon>
        <taxon>Sarcoptiformes</taxon>
        <taxon>Astigmata</taxon>
        <taxon>Glycyphagoidea</taxon>
        <taxon>Echimyopodidae</taxon>
        <taxon>Blomia</taxon>
    </lineage>
</organism>
<keyword evidence="4" id="KW-0472">Membrane</keyword>
<evidence type="ECO:0000256" key="4">
    <source>
        <dbReference type="SAM" id="Phobius"/>
    </source>
</evidence>
<dbReference type="InterPro" id="IPR048395">
    <property type="entry name" value="Glyco_hydro_31_C"/>
</dbReference>
<keyword evidence="2" id="KW-0378">Hydrolase</keyword>
<evidence type="ECO:0000259" key="6">
    <source>
        <dbReference type="Pfam" id="PF21365"/>
    </source>
</evidence>
<dbReference type="SUPFAM" id="SSF51445">
    <property type="entry name" value="(Trans)glycosidases"/>
    <property type="match status" value="1"/>
</dbReference>
<dbReference type="Gene3D" id="2.60.40.1180">
    <property type="entry name" value="Golgi alpha-mannosidase II"/>
    <property type="match status" value="2"/>
</dbReference>
<dbReference type="AlphaFoldDB" id="A0A9Q0M2G7"/>
<dbReference type="GO" id="GO:0004558">
    <property type="term" value="F:alpha-1,4-glucosidase activity"/>
    <property type="evidence" value="ECO:0007669"/>
    <property type="project" value="TreeGrafter"/>
</dbReference>
<dbReference type="Pfam" id="PF01055">
    <property type="entry name" value="Glyco_hydro_31_2nd"/>
    <property type="match status" value="1"/>
</dbReference>
<evidence type="ECO:0000256" key="2">
    <source>
        <dbReference type="RuleBase" id="RU361185"/>
    </source>
</evidence>
<keyword evidence="8" id="KW-1185">Reference proteome</keyword>
<dbReference type="InterPro" id="IPR013780">
    <property type="entry name" value="Glyco_hydro_b"/>
</dbReference>
<accession>A0A9Q0M2G7</accession>
<dbReference type="EMBL" id="JAPWDV010000003">
    <property type="protein sequence ID" value="KAJ6217657.1"/>
    <property type="molecule type" value="Genomic_DNA"/>
</dbReference>
<evidence type="ECO:0000259" key="5">
    <source>
        <dbReference type="Pfam" id="PF01055"/>
    </source>
</evidence>
<keyword evidence="4" id="KW-0812">Transmembrane</keyword>
<dbReference type="OMA" id="TFFIEVK"/>
<dbReference type="CDD" id="cd14752">
    <property type="entry name" value="GH31_N"/>
    <property type="match status" value="1"/>
</dbReference>
<feature type="transmembrane region" description="Helical" evidence="4">
    <location>
        <begin position="39"/>
        <end position="59"/>
    </location>
</feature>
<dbReference type="Proteomes" id="UP001142055">
    <property type="component" value="Chromosome 3"/>
</dbReference>
<comment type="caution">
    <text evidence="7">The sequence shown here is derived from an EMBL/GenBank/DDBJ whole genome shotgun (WGS) entry which is preliminary data.</text>
</comment>
<dbReference type="InterPro" id="IPR017853">
    <property type="entry name" value="GH"/>
</dbReference>
<dbReference type="GO" id="GO:0030246">
    <property type="term" value="F:carbohydrate binding"/>
    <property type="evidence" value="ECO:0007669"/>
    <property type="project" value="InterPro"/>
</dbReference>
<dbReference type="Pfam" id="PF21365">
    <property type="entry name" value="Glyco_hydro_31_3rd"/>
    <property type="match status" value="1"/>
</dbReference>
<evidence type="ECO:0000256" key="1">
    <source>
        <dbReference type="ARBA" id="ARBA00007806"/>
    </source>
</evidence>
<keyword evidence="4" id="KW-1133">Transmembrane helix</keyword>
<protein>
    <submittedName>
        <fullName evidence="7">Uncharacterized protein</fullName>
    </submittedName>
</protein>
<proteinExistence type="inferred from homology"/>
<gene>
    <name evidence="7" type="ORF">RDWZM_008814</name>
</gene>
<feature type="domain" description="Glycosyl hydrolase family 31 C-terminal" evidence="6">
    <location>
        <begin position="768"/>
        <end position="856"/>
    </location>
</feature>
<dbReference type="SUPFAM" id="SSF74650">
    <property type="entry name" value="Galactose mutarotase-like"/>
    <property type="match status" value="1"/>
</dbReference>